<name>A0ACC8EMY8_9PEZI</name>
<dbReference type="EMBL" id="KV748255">
    <property type="protein sequence ID" value="OCK87734.1"/>
    <property type="molecule type" value="Genomic_DNA"/>
</dbReference>
<protein>
    <submittedName>
        <fullName evidence="1">Uncharacterized protein</fullName>
    </submittedName>
</protein>
<gene>
    <name evidence="1" type="ORF">K441DRAFT_682373</name>
</gene>
<sequence>MTKRTADGRVKRERGFESAPEYLVETWTANSKHTVPMIYSHGSYHSKNRAVVRNTIRCDNFRAMKGQPISVLNMIFHRDFDPGHNFLPNSLQNRFNRAMLSAQVRAGLLPTPLHTAFTAAMTEVQKTPDQIKKRDAYVRCWSGFAGDFYILTAPEECMWKHRLTSVLLGRNIEEGESLESTEEKIVDAGPLNADNLGTMMWARMKDGVDPGYDTLKNMVMTQGGVGKCAKVDNVAGDAQEKLRTVTDDHIKGILVGGGGGEWLSEFFKMAMQVILDEDIKAN</sequence>
<evidence type="ECO:0000313" key="1">
    <source>
        <dbReference type="EMBL" id="OCK87734.1"/>
    </source>
</evidence>
<keyword evidence="2" id="KW-1185">Reference proteome</keyword>
<proteinExistence type="predicted"/>
<accession>A0ACC8EMY8</accession>
<reference evidence="1 2" key="1">
    <citation type="journal article" date="2016" name="Nat. Commun.">
        <title>Ectomycorrhizal ecology is imprinted in the genome of the dominant symbiotic fungus Cenococcum geophilum.</title>
        <authorList>
            <consortium name="DOE Joint Genome Institute"/>
            <person name="Peter M."/>
            <person name="Kohler A."/>
            <person name="Ohm R.A."/>
            <person name="Kuo A."/>
            <person name="Krutzmann J."/>
            <person name="Morin E."/>
            <person name="Arend M."/>
            <person name="Barry K.W."/>
            <person name="Binder M."/>
            <person name="Choi C."/>
            <person name="Clum A."/>
            <person name="Copeland A."/>
            <person name="Grisel N."/>
            <person name="Haridas S."/>
            <person name="Kipfer T."/>
            <person name="LaButti K."/>
            <person name="Lindquist E."/>
            <person name="Lipzen A."/>
            <person name="Maire R."/>
            <person name="Meier B."/>
            <person name="Mihaltcheva S."/>
            <person name="Molinier V."/>
            <person name="Murat C."/>
            <person name="Poggeler S."/>
            <person name="Quandt C.A."/>
            <person name="Sperisen C."/>
            <person name="Tritt A."/>
            <person name="Tisserant E."/>
            <person name="Crous P.W."/>
            <person name="Henrissat B."/>
            <person name="Nehls U."/>
            <person name="Egli S."/>
            <person name="Spatafora J.W."/>
            <person name="Grigoriev I.V."/>
            <person name="Martin F.M."/>
        </authorList>
    </citation>
    <scope>NUCLEOTIDE SEQUENCE [LARGE SCALE GENOMIC DNA]</scope>
    <source>
        <strain evidence="1 2">1.58</strain>
    </source>
</reference>
<evidence type="ECO:0000313" key="2">
    <source>
        <dbReference type="Proteomes" id="UP000250078"/>
    </source>
</evidence>
<dbReference type="Proteomes" id="UP000250078">
    <property type="component" value="Unassembled WGS sequence"/>
</dbReference>
<organism evidence="1 2">
    <name type="scientific">Cenococcum geophilum 1.58</name>
    <dbReference type="NCBI Taxonomy" id="794803"/>
    <lineage>
        <taxon>Eukaryota</taxon>
        <taxon>Fungi</taxon>
        <taxon>Dikarya</taxon>
        <taxon>Ascomycota</taxon>
        <taxon>Pezizomycotina</taxon>
        <taxon>Dothideomycetes</taxon>
        <taxon>Pleosporomycetidae</taxon>
        <taxon>Gloniales</taxon>
        <taxon>Gloniaceae</taxon>
        <taxon>Cenococcum</taxon>
    </lineage>
</organism>